<name>A0A2H0TKD4_9BACT</name>
<gene>
    <name evidence="1" type="ORF">COU41_00660</name>
</gene>
<comment type="caution">
    <text evidence="1">The sequence shown here is derived from an EMBL/GenBank/DDBJ whole genome shotgun (WGS) entry which is preliminary data.</text>
</comment>
<proteinExistence type="predicted"/>
<dbReference type="EMBL" id="PFCI01000016">
    <property type="protein sequence ID" value="PIR72294.1"/>
    <property type="molecule type" value="Genomic_DNA"/>
</dbReference>
<sequence>MPRLIKRRSRSRRTFDVWRPGKVASRMTKRGVGVRFHPTLETSLSLRLSLATVKIRKRAMLAGTAHFCGRIQL</sequence>
<evidence type="ECO:0000313" key="1">
    <source>
        <dbReference type="EMBL" id="PIR72294.1"/>
    </source>
</evidence>
<protein>
    <submittedName>
        <fullName evidence="1">Uncharacterized protein</fullName>
    </submittedName>
</protein>
<organism evidence="1 2">
    <name type="scientific">Candidatus Nealsonbacteria bacterium CG10_big_fil_rev_8_21_14_0_10_36_228</name>
    <dbReference type="NCBI Taxonomy" id="1974708"/>
    <lineage>
        <taxon>Bacteria</taxon>
        <taxon>Candidatus Nealsoniibacteriota</taxon>
    </lineage>
</organism>
<evidence type="ECO:0000313" key="2">
    <source>
        <dbReference type="Proteomes" id="UP000237006"/>
    </source>
</evidence>
<reference evidence="2" key="1">
    <citation type="submission" date="2017-09" db="EMBL/GenBank/DDBJ databases">
        <title>Depth-based differentiation of microbial function through sediment-hosted aquifers and enrichment of novel symbionts in the deep terrestrial subsurface.</title>
        <authorList>
            <person name="Probst A.J."/>
            <person name="Ladd B."/>
            <person name="Jarett J.K."/>
            <person name="Geller-Mcgrath D.E."/>
            <person name="Sieber C.M.K."/>
            <person name="Emerson J.B."/>
            <person name="Anantharaman K."/>
            <person name="Thomas B.C."/>
            <person name="Malmstrom R."/>
            <person name="Stieglmeier M."/>
            <person name="Klingl A."/>
            <person name="Woyke T."/>
            <person name="Ryan C.M."/>
            <person name="Banfield J.F."/>
        </authorList>
    </citation>
    <scope>NUCLEOTIDE SEQUENCE [LARGE SCALE GENOMIC DNA]</scope>
</reference>
<accession>A0A2H0TKD4</accession>
<dbReference type="Proteomes" id="UP000237006">
    <property type="component" value="Unassembled WGS sequence"/>
</dbReference>
<dbReference type="AlphaFoldDB" id="A0A2H0TKD4"/>